<name>A0A3B1E6D5_9ZZZZ</name>
<evidence type="ECO:0000313" key="1">
    <source>
        <dbReference type="EMBL" id="VAX38697.1"/>
    </source>
</evidence>
<sequence length="87" mass="10215">MATTDLKPVHKKYDARADTLVMERRTLWDTEIGELSEEDKTWLTEAVHKSPEQATHIAYFRSHTGFTREITVTVDDVTRLYNERFSK</sequence>
<reference evidence="1" key="1">
    <citation type="submission" date="2018-06" db="EMBL/GenBank/DDBJ databases">
        <authorList>
            <person name="Zhirakovskaya E."/>
        </authorList>
    </citation>
    <scope>NUCLEOTIDE SEQUENCE</scope>
</reference>
<organism evidence="1">
    <name type="scientific">hydrothermal vent metagenome</name>
    <dbReference type="NCBI Taxonomy" id="652676"/>
    <lineage>
        <taxon>unclassified sequences</taxon>
        <taxon>metagenomes</taxon>
        <taxon>ecological metagenomes</taxon>
    </lineage>
</organism>
<gene>
    <name evidence="1" type="ORF">MNBD_PLANCTO02-2822</name>
</gene>
<accession>A0A3B1E6D5</accession>
<dbReference type="AlphaFoldDB" id="A0A3B1E6D5"/>
<protein>
    <submittedName>
        <fullName evidence="1">Uncharacterized protein</fullName>
    </submittedName>
</protein>
<dbReference type="EMBL" id="UOGL01000246">
    <property type="protein sequence ID" value="VAX38697.1"/>
    <property type="molecule type" value="Genomic_DNA"/>
</dbReference>
<proteinExistence type="predicted"/>